<accession>A0A5C6QPC9</accession>
<name>A0A5C6QPC9_9GAMM</name>
<dbReference type="EMBL" id="VOLR01000004">
    <property type="protein sequence ID" value="TWX62096.1"/>
    <property type="molecule type" value="Genomic_DNA"/>
</dbReference>
<protein>
    <submittedName>
        <fullName evidence="2">Uncharacterized protein</fullName>
    </submittedName>
</protein>
<gene>
    <name evidence="1" type="ORF">ESZ26_03750</name>
    <name evidence="2" type="ORF">ESZ27_03005</name>
</gene>
<dbReference type="Proteomes" id="UP000321917">
    <property type="component" value="Unassembled WGS sequence"/>
</dbReference>
<dbReference type="Proteomes" id="UP000321525">
    <property type="component" value="Unassembled WGS sequence"/>
</dbReference>
<reference evidence="2 4" key="1">
    <citation type="submission" date="2019-07" db="EMBL/GenBank/DDBJ databases">
        <title>Genomes of sea-ice associated Colwellia species.</title>
        <authorList>
            <person name="Bowman J.P."/>
        </authorList>
    </citation>
    <scope>NUCLEOTIDE SEQUENCE [LARGE SCALE GENOMIC DNA]</scope>
    <source>
        <strain evidence="1 3">ACAM 607</strain>
        <strain evidence="2 4">IC036</strain>
    </source>
</reference>
<keyword evidence="3" id="KW-1185">Reference proteome</keyword>
<dbReference type="OrthoDB" id="6228373at2"/>
<evidence type="ECO:0000313" key="4">
    <source>
        <dbReference type="Proteomes" id="UP000321917"/>
    </source>
</evidence>
<dbReference type="AlphaFoldDB" id="A0A5C6QPC9"/>
<sequence>MKLIMKTAFDDLRKNPLHQYQSDANGEKQVVKVYVGELLIAKMIKLKKSVRYFGVEGYQNYLLETKID</sequence>
<proteinExistence type="predicted"/>
<organism evidence="2 4">
    <name type="scientific">Colwellia hornerae</name>
    <dbReference type="NCBI Taxonomy" id="89402"/>
    <lineage>
        <taxon>Bacteria</taxon>
        <taxon>Pseudomonadati</taxon>
        <taxon>Pseudomonadota</taxon>
        <taxon>Gammaproteobacteria</taxon>
        <taxon>Alteromonadales</taxon>
        <taxon>Colwelliaceae</taxon>
        <taxon>Colwellia</taxon>
    </lineage>
</organism>
<evidence type="ECO:0000313" key="3">
    <source>
        <dbReference type="Proteomes" id="UP000321525"/>
    </source>
</evidence>
<evidence type="ECO:0000313" key="1">
    <source>
        <dbReference type="EMBL" id="TWX62096.1"/>
    </source>
</evidence>
<evidence type="ECO:0000313" key="2">
    <source>
        <dbReference type="EMBL" id="TWX70498.1"/>
    </source>
</evidence>
<dbReference type="EMBL" id="VOLQ01000004">
    <property type="protein sequence ID" value="TWX70498.1"/>
    <property type="molecule type" value="Genomic_DNA"/>
</dbReference>
<comment type="caution">
    <text evidence="2">The sequence shown here is derived from an EMBL/GenBank/DDBJ whole genome shotgun (WGS) entry which is preliminary data.</text>
</comment>